<gene>
    <name evidence="2" type="ORF">E5672_15040</name>
</gene>
<dbReference type="Proteomes" id="UP000305471">
    <property type="component" value="Unassembled WGS sequence"/>
</dbReference>
<dbReference type="PANTHER" id="PTHR21666">
    <property type="entry name" value="PEPTIDASE-RELATED"/>
    <property type="match status" value="1"/>
</dbReference>
<evidence type="ECO:0000259" key="1">
    <source>
        <dbReference type="Pfam" id="PF01551"/>
    </source>
</evidence>
<dbReference type="InterPro" id="IPR050570">
    <property type="entry name" value="Cell_wall_metabolism_enzyme"/>
</dbReference>
<dbReference type="Pfam" id="PF01551">
    <property type="entry name" value="Peptidase_M23"/>
    <property type="match status" value="1"/>
</dbReference>
<dbReference type="InterPro" id="IPR011055">
    <property type="entry name" value="Dup_hybrid_motif"/>
</dbReference>
<dbReference type="AlphaFoldDB" id="A0A4U0ZD55"/>
<organism evidence="2 3">
    <name type="scientific">Alteromonas portus</name>
    <dbReference type="NCBI Taxonomy" id="2565549"/>
    <lineage>
        <taxon>Bacteria</taxon>
        <taxon>Pseudomonadati</taxon>
        <taxon>Pseudomonadota</taxon>
        <taxon>Gammaproteobacteria</taxon>
        <taxon>Alteromonadales</taxon>
        <taxon>Alteromonadaceae</taxon>
        <taxon>Alteromonas/Salinimonas group</taxon>
        <taxon>Alteromonas</taxon>
    </lineage>
</organism>
<dbReference type="InterPro" id="IPR016047">
    <property type="entry name" value="M23ase_b-sheet_dom"/>
</dbReference>
<reference evidence="2 3" key="1">
    <citation type="submission" date="2019-04" db="EMBL/GenBank/DDBJ databases">
        <title>Alteromonas portus sp. nov., an alginate lyase-excreting marine bacterium.</title>
        <authorList>
            <person name="Huang H."/>
            <person name="Mo K."/>
            <person name="Bao S."/>
        </authorList>
    </citation>
    <scope>NUCLEOTIDE SEQUENCE [LARGE SCALE GENOMIC DNA]</scope>
    <source>
        <strain evidence="2 3">HB161718</strain>
    </source>
</reference>
<evidence type="ECO:0000313" key="3">
    <source>
        <dbReference type="Proteomes" id="UP000305471"/>
    </source>
</evidence>
<dbReference type="SUPFAM" id="SSF51261">
    <property type="entry name" value="Duplicated hybrid motif"/>
    <property type="match status" value="1"/>
</dbReference>
<protein>
    <submittedName>
        <fullName evidence="2">M23 family metallopeptidase</fullName>
    </submittedName>
</protein>
<comment type="caution">
    <text evidence="2">The sequence shown here is derived from an EMBL/GenBank/DDBJ whole genome shotgun (WGS) entry which is preliminary data.</text>
</comment>
<proteinExistence type="predicted"/>
<feature type="domain" description="M23ase beta-sheet core" evidence="1">
    <location>
        <begin position="49"/>
        <end position="136"/>
    </location>
</feature>
<dbReference type="CDD" id="cd12797">
    <property type="entry name" value="M23_peptidase"/>
    <property type="match status" value="1"/>
</dbReference>
<dbReference type="OrthoDB" id="9800107at2"/>
<dbReference type="PANTHER" id="PTHR21666:SF268">
    <property type="entry name" value="PEPTIDASE M23 DOMAIN-CONTAINING PROTEIN"/>
    <property type="match status" value="1"/>
</dbReference>
<accession>A0A4U0ZD55</accession>
<evidence type="ECO:0000313" key="2">
    <source>
        <dbReference type="EMBL" id="TKB02514.1"/>
    </source>
</evidence>
<sequence>MISILLIVLVFICAGLVIPEKLVIPVEGASSNDWNHNTFWYEPWGSSGVHKGVDIFGVKGTPVQSATSGYVIYTGELGKGGNVVAVLGPKWRVHYYAHMQEVTVEKGTWLSQKDKVGTLGDTGNAKGKQPHLHYSIVSLIPLPWKATSETQGWKKMFFLNPHEKLL</sequence>
<dbReference type="Gene3D" id="2.70.70.10">
    <property type="entry name" value="Glucose Permease (Domain IIA)"/>
    <property type="match status" value="1"/>
</dbReference>
<dbReference type="EMBL" id="SWCO01000008">
    <property type="protein sequence ID" value="TKB02514.1"/>
    <property type="molecule type" value="Genomic_DNA"/>
</dbReference>
<name>A0A4U0ZD55_9ALTE</name>
<keyword evidence="3" id="KW-1185">Reference proteome</keyword>
<dbReference type="GO" id="GO:0004222">
    <property type="term" value="F:metalloendopeptidase activity"/>
    <property type="evidence" value="ECO:0007669"/>
    <property type="project" value="TreeGrafter"/>
</dbReference>